<sequence length="171" mass="18873">MKSMEKGSVSLVELVIAMLLVVIIMTPLTLFFGSTIRGFFSQTPPPIVMQTVYDAVGEIGDNLRESGNITVAGNTSITFRATPADITYRLNTTHQVIERVQGTSLTYVPYYNTPTARNKVNLNLTFGYFTNNNVVWLGNNTVDISSINFNLTASLNGYTLPIRKAVTLRVK</sequence>
<evidence type="ECO:0008006" key="4">
    <source>
        <dbReference type="Google" id="ProtNLM"/>
    </source>
</evidence>
<organism evidence="2 3">
    <name type="scientific">Psychracetigena formicireducens</name>
    <dbReference type="NCBI Taxonomy" id="2986056"/>
    <lineage>
        <taxon>Bacteria</taxon>
        <taxon>Bacillati</taxon>
        <taxon>Candidatus Lithacetigenota</taxon>
        <taxon>Candidatus Psychracetigena</taxon>
    </lineage>
</organism>
<protein>
    <recommendedName>
        <fullName evidence="4">Prepilin-type N-terminal cleavage/methylation domain-containing protein</fullName>
    </recommendedName>
</protein>
<feature type="transmembrane region" description="Helical" evidence="1">
    <location>
        <begin position="12"/>
        <end position="33"/>
    </location>
</feature>
<evidence type="ECO:0000256" key="1">
    <source>
        <dbReference type="SAM" id="Phobius"/>
    </source>
</evidence>
<name>A0A9E2BHC1_PSYF1</name>
<dbReference type="EMBL" id="QLTW01000113">
    <property type="protein sequence ID" value="MBT9145547.1"/>
    <property type="molecule type" value="Genomic_DNA"/>
</dbReference>
<gene>
    <name evidence="2" type="ORF">DDT42_01419</name>
</gene>
<keyword evidence="1" id="KW-0472">Membrane</keyword>
<dbReference type="AlphaFoldDB" id="A0A9E2BHC1"/>
<evidence type="ECO:0000313" key="3">
    <source>
        <dbReference type="Proteomes" id="UP000811545"/>
    </source>
</evidence>
<keyword evidence="1" id="KW-0812">Transmembrane</keyword>
<evidence type="ECO:0000313" key="2">
    <source>
        <dbReference type="EMBL" id="MBT9145547.1"/>
    </source>
</evidence>
<keyword evidence="1" id="KW-1133">Transmembrane helix</keyword>
<accession>A0A9E2BHC1</accession>
<comment type="caution">
    <text evidence="2">The sequence shown here is derived from an EMBL/GenBank/DDBJ whole genome shotgun (WGS) entry which is preliminary data.</text>
</comment>
<dbReference type="Proteomes" id="UP000811545">
    <property type="component" value="Unassembled WGS sequence"/>
</dbReference>
<reference evidence="2 3" key="1">
    <citation type="journal article" date="2021" name="bioRxiv">
        <title>Unique metabolic strategies in Hadean analogues reveal hints for primordial physiology.</title>
        <authorList>
            <person name="Nobu M.K."/>
            <person name="Nakai R."/>
            <person name="Tamazawa S."/>
            <person name="Mori H."/>
            <person name="Toyoda A."/>
            <person name="Ijiri A."/>
            <person name="Suzuki S."/>
            <person name="Kurokawa K."/>
            <person name="Kamagata Y."/>
            <person name="Tamaki H."/>
        </authorList>
    </citation>
    <scope>NUCLEOTIDE SEQUENCE [LARGE SCALE GENOMIC DNA]</scope>
    <source>
        <strain evidence="2">BS525</strain>
    </source>
</reference>
<proteinExistence type="predicted"/>